<dbReference type="Proteomes" id="UP000001568">
    <property type="component" value="Chromosome 14"/>
</dbReference>
<accession>A4S735</accession>
<evidence type="ECO:0000256" key="1">
    <source>
        <dbReference type="SAM" id="MobiDB-lite"/>
    </source>
</evidence>
<feature type="region of interest" description="Disordered" evidence="1">
    <location>
        <begin position="86"/>
        <end position="161"/>
    </location>
</feature>
<gene>
    <name evidence="2" type="ORF">OSTLU_17994</name>
</gene>
<reference evidence="2 3" key="1">
    <citation type="journal article" date="2007" name="Proc. Natl. Acad. Sci. U.S.A.">
        <title>The tiny eukaryote Ostreococcus provides genomic insights into the paradox of plankton speciation.</title>
        <authorList>
            <person name="Palenik B."/>
            <person name="Grimwood J."/>
            <person name="Aerts A."/>
            <person name="Rouze P."/>
            <person name="Salamov A."/>
            <person name="Putnam N."/>
            <person name="Dupont C."/>
            <person name="Jorgensen R."/>
            <person name="Derelle E."/>
            <person name="Rombauts S."/>
            <person name="Zhou K."/>
            <person name="Otillar R."/>
            <person name="Merchant S.S."/>
            <person name="Podell S."/>
            <person name="Gaasterland T."/>
            <person name="Napoli C."/>
            <person name="Gendler K."/>
            <person name="Manuell A."/>
            <person name="Tai V."/>
            <person name="Vallon O."/>
            <person name="Piganeau G."/>
            <person name="Jancek S."/>
            <person name="Heijde M."/>
            <person name="Jabbari K."/>
            <person name="Bowler C."/>
            <person name="Lohr M."/>
            <person name="Robbens S."/>
            <person name="Werner G."/>
            <person name="Dubchak I."/>
            <person name="Pazour G.J."/>
            <person name="Ren Q."/>
            <person name="Paulsen I."/>
            <person name="Delwiche C."/>
            <person name="Schmutz J."/>
            <person name="Rokhsar D."/>
            <person name="Van de Peer Y."/>
            <person name="Moreau H."/>
            <person name="Grigoriev I.V."/>
        </authorList>
    </citation>
    <scope>NUCLEOTIDE SEQUENCE [LARGE SCALE GENOMIC DNA]</scope>
    <source>
        <strain evidence="2 3">CCE9901</strain>
    </source>
</reference>
<dbReference type="Gramene" id="ABO99497">
    <property type="protein sequence ID" value="ABO99497"/>
    <property type="gene ID" value="OSTLU_17994"/>
</dbReference>
<proteinExistence type="predicted"/>
<evidence type="ECO:0000313" key="3">
    <source>
        <dbReference type="Proteomes" id="UP000001568"/>
    </source>
</evidence>
<evidence type="ECO:0000313" key="2">
    <source>
        <dbReference type="EMBL" id="ABO99497.1"/>
    </source>
</evidence>
<dbReference type="HOGENOM" id="CLU_1646534_0_0_1"/>
<organism evidence="2 3">
    <name type="scientific">Ostreococcus lucimarinus (strain CCE9901)</name>
    <dbReference type="NCBI Taxonomy" id="436017"/>
    <lineage>
        <taxon>Eukaryota</taxon>
        <taxon>Viridiplantae</taxon>
        <taxon>Chlorophyta</taxon>
        <taxon>Mamiellophyceae</taxon>
        <taxon>Mamiellales</taxon>
        <taxon>Bathycoccaceae</taxon>
        <taxon>Ostreococcus</taxon>
    </lineage>
</organism>
<dbReference type="GeneID" id="5005389"/>
<dbReference type="AlphaFoldDB" id="A4S735"/>
<dbReference type="RefSeq" id="XP_001421204.1">
    <property type="nucleotide sequence ID" value="XM_001421167.1"/>
</dbReference>
<dbReference type="KEGG" id="olu:OSTLU_17994"/>
<dbReference type="EMBL" id="CP000594">
    <property type="protein sequence ID" value="ABO99497.1"/>
    <property type="molecule type" value="Genomic_DNA"/>
</dbReference>
<feature type="compositionally biased region" description="Basic and acidic residues" evidence="1">
    <location>
        <begin position="89"/>
        <end position="100"/>
    </location>
</feature>
<protein>
    <submittedName>
        <fullName evidence="2">Uncharacterized protein</fullName>
    </submittedName>
</protein>
<keyword evidence="3" id="KW-1185">Reference proteome</keyword>
<name>A4S735_OSTLU</name>
<sequence>MVRSTDDMLDDLEAREPPGAVAAWALSKRAESVVGNPAVKKTVDVVGKVGVAAVRAAAPVVADGAGKVVKEGSKLAVKAAVSAATAKVGYDKREREKERSTPFGGLLGGNKKTPPLESEREKKKNPFAFPSLAKKPEPEPPRGLFGRKKDDKPKRGFFGGK</sequence>